<evidence type="ECO:0000313" key="3">
    <source>
        <dbReference type="Proteomes" id="UP000269198"/>
    </source>
</evidence>
<dbReference type="AlphaFoldDB" id="A0A3N0EBZ2"/>
<feature type="domain" description="Transposase putative helix-turn-helix" evidence="1">
    <location>
        <begin position="1"/>
        <end position="38"/>
    </location>
</feature>
<dbReference type="Proteomes" id="UP000269198">
    <property type="component" value="Unassembled WGS sequence"/>
</dbReference>
<protein>
    <recommendedName>
        <fullName evidence="1">Transposase putative helix-turn-helix domain-containing protein</fullName>
    </recommendedName>
</protein>
<dbReference type="Pfam" id="PF12323">
    <property type="entry name" value="HTH_OrfB_IS605"/>
    <property type="match status" value="1"/>
</dbReference>
<accession>A0A3N0EBZ2</accession>
<keyword evidence="3" id="KW-1185">Reference proteome</keyword>
<dbReference type="EMBL" id="RJMB01000007">
    <property type="protein sequence ID" value="RNL85365.1"/>
    <property type="molecule type" value="Genomic_DNA"/>
</dbReference>
<reference evidence="2 3" key="1">
    <citation type="submission" date="2018-11" db="EMBL/GenBank/DDBJ databases">
        <title>The genome draft of YIM 96095.</title>
        <authorList>
            <person name="Tang S.-K."/>
            <person name="Chunyu W.-X."/>
            <person name="Feng Y.-Z."/>
        </authorList>
    </citation>
    <scope>NUCLEOTIDE SEQUENCE [LARGE SCALE GENOMIC DNA]</scope>
    <source>
        <strain evidence="2 3">YIM 96095</strain>
    </source>
</reference>
<gene>
    <name evidence="2" type="ORF">EFW17_09655</name>
</gene>
<dbReference type="OrthoDB" id="6230307at2"/>
<comment type="caution">
    <text evidence="2">The sequence shown here is derived from an EMBL/GenBank/DDBJ whole genome shotgun (WGS) entry which is preliminary data.</text>
</comment>
<proteinExistence type="predicted"/>
<evidence type="ECO:0000313" key="2">
    <source>
        <dbReference type="EMBL" id="RNL85365.1"/>
    </source>
</evidence>
<name>A0A3N0EBZ2_9ACTN</name>
<organism evidence="2 3">
    <name type="scientific">Halostreptopolyspora alba</name>
    <dbReference type="NCBI Taxonomy" id="2487137"/>
    <lineage>
        <taxon>Bacteria</taxon>
        <taxon>Bacillati</taxon>
        <taxon>Actinomycetota</taxon>
        <taxon>Actinomycetes</taxon>
        <taxon>Streptosporangiales</taxon>
        <taxon>Nocardiopsidaceae</taxon>
        <taxon>Halostreptopolyspora</taxon>
    </lineage>
</organism>
<evidence type="ECO:0000259" key="1">
    <source>
        <dbReference type="Pfam" id="PF12323"/>
    </source>
</evidence>
<sequence length="38" mass="4388">MLTGRKYRLEPTAEQAALLQELGDICRAVWNTALDQRR</sequence>
<dbReference type="InterPro" id="IPR021027">
    <property type="entry name" value="Transposase_put_HTH"/>
</dbReference>